<feature type="region of interest" description="Disordered" evidence="1">
    <location>
        <begin position="1"/>
        <end position="24"/>
    </location>
</feature>
<reference evidence="2 3" key="1">
    <citation type="submission" date="2023-08" db="EMBL/GenBank/DDBJ databases">
        <title>Black Yeasts Isolated from many extreme environments.</title>
        <authorList>
            <person name="Coleine C."/>
            <person name="Stajich J.E."/>
            <person name="Selbmann L."/>
        </authorList>
    </citation>
    <scope>NUCLEOTIDE SEQUENCE [LARGE SCALE GENOMIC DNA]</scope>
    <source>
        <strain evidence="2 3">CCFEE 5935</strain>
    </source>
</reference>
<comment type="caution">
    <text evidence="2">The sequence shown here is derived from an EMBL/GenBank/DDBJ whole genome shotgun (WGS) entry which is preliminary data.</text>
</comment>
<keyword evidence="3" id="KW-1185">Reference proteome</keyword>
<dbReference type="EMBL" id="JAVRRT010000001">
    <property type="protein sequence ID" value="KAK5175747.1"/>
    <property type="molecule type" value="Genomic_DNA"/>
</dbReference>
<name>A0AAV9PS60_9PEZI</name>
<feature type="compositionally biased region" description="Basic and acidic residues" evidence="1">
    <location>
        <begin position="1"/>
        <end position="10"/>
    </location>
</feature>
<evidence type="ECO:0000313" key="3">
    <source>
        <dbReference type="Proteomes" id="UP001337655"/>
    </source>
</evidence>
<dbReference type="RefSeq" id="XP_064664385.1">
    <property type="nucleotide sequence ID" value="XM_064798151.1"/>
</dbReference>
<feature type="region of interest" description="Disordered" evidence="1">
    <location>
        <begin position="254"/>
        <end position="287"/>
    </location>
</feature>
<feature type="compositionally biased region" description="Low complexity" evidence="1">
    <location>
        <begin position="273"/>
        <end position="287"/>
    </location>
</feature>
<sequence length="640" mass="68984">MGDADGRRNAPDLPDATTNASAHARRRQFAAAFAAFPSPASVSSSAVNTPVLERLPIKSTTNTNFFSSRPRAPTVTTTPRNELWESAVSAEPDTICQEAVLTPPANDILEPGLNMIVGGALAPTHEARPTLPSRRSRLDLQLPSFDMLGIAAPHPDRYGLVPLESLPAGDLTPGSLELPEGTADLTSTLGGMKLESPLPAPAVRNPLSEKLPGTGVRSPAQYIGDPLTPPEEVPDIDWNHAALVDRPVAFADEQPLGRPSASEQSRAGAQNAQSGSGRPLSGPLGSGQSPLWFDSALHTIVDDLRSAPIPNSGLRILSHALPSPSPNGHVFTSVITAIQQETTAVESWINVFHAIPGRFNLADLPRSPPSTPGPAVGGTDYFTEKIFDSAVSIADYQEDLSQLPRSPRTVVPPSSVDISIVERYIPPTSSNEFKEMFRLEGQSILVDRLRELSTNNGSLLFIYPTKTGGQTFMREYLSPVLDPTLRTMGVVHGLSSSMATTLGGMAAVERLPDHAAFQHQLETLLARISHGGPAIERLFEQHHTPHLTLAYAARQTVMLDRATWASCWWTKQEKPRIREAVTRYAREAQTRSSNAHVERPRTSTELLQELLKGVAEKPYPAGQGPRHGIEVGVFVVKRSA</sequence>
<evidence type="ECO:0000313" key="2">
    <source>
        <dbReference type="EMBL" id="KAK5175747.1"/>
    </source>
</evidence>
<organism evidence="2 3">
    <name type="scientific">Saxophila tyrrhenica</name>
    <dbReference type="NCBI Taxonomy" id="1690608"/>
    <lineage>
        <taxon>Eukaryota</taxon>
        <taxon>Fungi</taxon>
        <taxon>Dikarya</taxon>
        <taxon>Ascomycota</taxon>
        <taxon>Pezizomycotina</taxon>
        <taxon>Dothideomycetes</taxon>
        <taxon>Dothideomycetidae</taxon>
        <taxon>Mycosphaerellales</taxon>
        <taxon>Extremaceae</taxon>
        <taxon>Saxophila</taxon>
    </lineage>
</organism>
<dbReference type="AlphaFoldDB" id="A0AAV9PS60"/>
<evidence type="ECO:0000256" key="1">
    <source>
        <dbReference type="SAM" id="MobiDB-lite"/>
    </source>
</evidence>
<proteinExistence type="predicted"/>
<protein>
    <submittedName>
        <fullName evidence="2">Uncharacterized protein</fullName>
    </submittedName>
</protein>
<gene>
    <name evidence="2" type="ORF">LTR77_000886</name>
</gene>
<accession>A0AAV9PS60</accession>
<dbReference type="Proteomes" id="UP001337655">
    <property type="component" value="Unassembled WGS sequence"/>
</dbReference>
<feature type="compositionally biased region" description="Polar residues" evidence="1">
    <location>
        <begin position="261"/>
        <end position="272"/>
    </location>
</feature>
<feature type="region of interest" description="Disordered" evidence="1">
    <location>
        <begin position="201"/>
        <end position="234"/>
    </location>
</feature>
<dbReference type="GeneID" id="89922236"/>